<evidence type="ECO:0000256" key="4">
    <source>
        <dbReference type="ARBA" id="ARBA00022741"/>
    </source>
</evidence>
<keyword evidence="3" id="KW-0808">Transferase</keyword>
<evidence type="ECO:0000256" key="7">
    <source>
        <dbReference type="PROSITE-ProRule" id="PRU10141"/>
    </source>
</evidence>
<accession>A0ABP5FET0</accession>
<feature type="compositionally biased region" description="Low complexity" evidence="8">
    <location>
        <begin position="348"/>
        <end position="406"/>
    </location>
</feature>
<keyword evidence="5" id="KW-0418">Kinase</keyword>
<evidence type="ECO:0000259" key="9">
    <source>
        <dbReference type="PROSITE" id="PS50011"/>
    </source>
</evidence>
<feature type="binding site" evidence="7">
    <location>
        <position position="44"/>
    </location>
    <ligand>
        <name>ATP</name>
        <dbReference type="ChEBI" id="CHEBI:30616"/>
    </ligand>
</feature>
<sequence length="507" mass="52163">MPEHSAPGRLVGGRYRLVARLGSGGMGKVWRAHDLTLAIDVAIKEVSLPFTLSEAQHAERLSRAEREARNTVRLRDQPGIVTVHDVVVEDGVPWMVMQLVNGSSLSEHVREHGPLSVENTAKVADTLLHALAAAHAAGIVHRDVKPANVLLADDGRVLLTDFGIAQHVADTSLTVTGAIIGSAEYMAPERTRGTDSGPAGDLFSLGVTLYQAVEGISPFRRDTPTATMSAVLFDQPPVPTRAGRLAPLLAGLLAKEPVQRPSVASALVLLASGERPAPQHTRELTESAHPASQITTPRPHAFPMAPSPLTPPTPPRRNGLKIGLAAAAVAAIGVGVAVGVASMGGSGKPQTSPPVSSTSTGPTGPTGPSTPSRPTSPSSPDSSTPTSPDSLDTSTSPESLDTSTTPVASGGKAGCAEASRDLDAFNASNPAANGGKDFQIAADRKLASNLAADAKIATDPAVKTAIQSESDSWKKFADYYAAGDTKGMSNTIPETSKAIAAVNTACG</sequence>
<dbReference type="SUPFAM" id="SSF56112">
    <property type="entry name" value="Protein kinase-like (PK-like)"/>
    <property type="match status" value="1"/>
</dbReference>
<feature type="region of interest" description="Disordered" evidence="8">
    <location>
        <begin position="343"/>
        <end position="414"/>
    </location>
</feature>
<evidence type="ECO:0000256" key="1">
    <source>
        <dbReference type="ARBA" id="ARBA00012513"/>
    </source>
</evidence>
<reference evidence="11" key="1">
    <citation type="journal article" date="2019" name="Int. J. Syst. Evol. Microbiol.">
        <title>The Global Catalogue of Microorganisms (GCM) 10K type strain sequencing project: providing services to taxonomists for standard genome sequencing and annotation.</title>
        <authorList>
            <consortium name="The Broad Institute Genomics Platform"/>
            <consortium name="The Broad Institute Genome Sequencing Center for Infectious Disease"/>
            <person name="Wu L."/>
            <person name="Ma J."/>
        </authorList>
    </citation>
    <scope>NUCLEOTIDE SEQUENCE [LARGE SCALE GENOMIC DNA]</scope>
    <source>
        <strain evidence="11">JCM 16014</strain>
    </source>
</reference>
<dbReference type="Pfam" id="PF00069">
    <property type="entry name" value="Pkinase"/>
    <property type="match status" value="1"/>
</dbReference>
<dbReference type="SMART" id="SM00220">
    <property type="entry name" value="S_TKc"/>
    <property type="match status" value="1"/>
</dbReference>
<evidence type="ECO:0000256" key="5">
    <source>
        <dbReference type="ARBA" id="ARBA00022777"/>
    </source>
</evidence>
<dbReference type="InterPro" id="IPR000719">
    <property type="entry name" value="Prot_kinase_dom"/>
</dbReference>
<dbReference type="RefSeq" id="WP_344665275.1">
    <property type="nucleotide sequence ID" value="NZ_BAAAQN010000008.1"/>
</dbReference>
<dbReference type="PROSITE" id="PS00107">
    <property type="entry name" value="PROTEIN_KINASE_ATP"/>
    <property type="match status" value="1"/>
</dbReference>
<dbReference type="PANTHER" id="PTHR43289">
    <property type="entry name" value="MITOGEN-ACTIVATED PROTEIN KINASE KINASE KINASE 20-RELATED"/>
    <property type="match status" value="1"/>
</dbReference>
<dbReference type="Gene3D" id="3.30.200.20">
    <property type="entry name" value="Phosphorylase Kinase, domain 1"/>
    <property type="match status" value="1"/>
</dbReference>
<dbReference type="Proteomes" id="UP001500751">
    <property type="component" value="Unassembled WGS sequence"/>
</dbReference>
<keyword evidence="6 7" id="KW-0067">ATP-binding</keyword>
<dbReference type="PROSITE" id="PS50011">
    <property type="entry name" value="PROTEIN_KINASE_DOM"/>
    <property type="match status" value="1"/>
</dbReference>
<protein>
    <recommendedName>
        <fullName evidence="1">non-specific serine/threonine protein kinase</fullName>
        <ecNumber evidence="1">2.7.11.1</ecNumber>
    </recommendedName>
</protein>
<dbReference type="PROSITE" id="PS00108">
    <property type="entry name" value="PROTEIN_KINASE_ST"/>
    <property type="match status" value="1"/>
</dbReference>
<name>A0ABP5FET0_9ACTN</name>
<evidence type="ECO:0000313" key="11">
    <source>
        <dbReference type="Proteomes" id="UP001500751"/>
    </source>
</evidence>
<evidence type="ECO:0000256" key="8">
    <source>
        <dbReference type="SAM" id="MobiDB-lite"/>
    </source>
</evidence>
<keyword evidence="2" id="KW-0723">Serine/threonine-protein kinase</keyword>
<feature type="region of interest" description="Disordered" evidence="8">
    <location>
        <begin position="276"/>
        <end position="318"/>
    </location>
</feature>
<dbReference type="Gene3D" id="1.10.510.10">
    <property type="entry name" value="Transferase(Phosphotransferase) domain 1"/>
    <property type="match status" value="1"/>
</dbReference>
<feature type="domain" description="Protein kinase" evidence="9">
    <location>
        <begin position="15"/>
        <end position="283"/>
    </location>
</feature>
<evidence type="ECO:0000313" key="10">
    <source>
        <dbReference type="EMBL" id="GAA2022818.1"/>
    </source>
</evidence>
<gene>
    <name evidence="10" type="ORF">GCM10009839_20380</name>
</gene>
<dbReference type="InterPro" id="IPR017441">
    <property type="entry name" value="Protein_kinase_ATP_BS"/>
</dbReference>
<keyword evidence="11" id="KW-1185">Reference proteome</keyword>
<keyword evidence="4 7" id="KW-0547">Nucleotide-binding</keyword>
<evidence type="ECO:0000256" key="6">
    <source>
        <dbReference type="ARBA" id="ARBA00022840"/>
    </source>
</evidence>
<evidence type="ECO:0000256" key="2">
    <source>
        <dbReference type="ARBA" id="ARBA00022527"/>
    </source>
</evidence>
<dbReference type="EMBL" id="BAAAQN010000008">
    <property type="protein sequence ID" value="GAA2022818.1"/>
    <property type="molecule type" value="Genomic_DNA"/>
</dbReference>
<dbReference type="InterPro" id="IPR008271">
    <property type="entry name" value="Ser/Thr_kinase_AS"/>
</dbReference>
<evidence type="ECO:0000256" key="3">
    <source>
        <dbReference type="ARBA" id="ARBA00022679"/>
    </source>
</evidence>
<dbReference type="EC" id="2.7.11.1" evidence="1"/>
<feature type="compositionally biased region" description="Pro residues" evidence="8">
    <location>
        <begin position="305"/>
        <end position="315"/>
    </location>
</feature>
<dbReference type="PANTHER" id="PTHR43289:SF6">
    <property type="entry name" value="SERINE_THREONINE-PROTEIN KINASE NEKL-3"/>
    <property type="match status" value="1"/>
</dbReference>
<dbReference type="InterPro" id="IPR011009">
    <property type="entry name" value="Kinase-like_dom_sf"/>
</dbReference>
<proteinExistence type="predicted"/>
<organism evidence="10 11">
    <name type="scientific">Catenulispora yoronensis</name>
    <dbReference type="NCBI Taxonomy" id="450799"/>
    <lineage>
        <taxon>Bacteria</taxon>
        <taxon>Bacillati</taxon>
        <taxon>Actinomycetota</taxon>
        <taxon>Actinomycetes</taxon>
        <taxon>Catenulisporales</taxon>
        <taxon>Catenulisporaceae</taxon>
        <taxon>Catenulispora</taxon>
    </lineage>
</organism>
<dbReference type="CDD" id="cd14014">
    <property type="entry name" value="STKc_PknB_like"/>
    <property type="match status" value="1"/>
</dbReference>
<comment type="caution">
    <text evidence="10">The sequence shown here is derived from an EMBL/GenBank/DDBJ whole genome shotgun (WGS) entry which is preliminary data.</text>
</comment>